<evidence type="ECO:0000256" key="1">
    <source>
        <dbReference type="SAM" id="Phobius"/>
    </source>
</evidence>
<keyword evidence="3" id="KW-1185">Reference proteome</keyword>
<name>A0ABY6N719_9ALTE</name>
<dbReference type="EMBL" id="CP100390">
    <property type="protein sequence ID" value="UZE97916.1"/>
    <property type="molecule type" value="Genomic_DNA"/>
</dbReference>
<feature type="transmembrane region" description="Helical" evidence="1">
    <location>
        <begin position="93"/>
        <end position="111"/>
    </location>
</feature>
<organism evidence="2 3">
    <name type="scientific">Alkalimarinus alittae</name>
    <dbReference type="NCBI Taxonomy" id="2961619"/>
    <lineage>
        <taxon>Bacteria</taxon>
        <taxon>Pseudomonadati</taxon>
        <taxon>Pseudomonadota</taxon>
        <taxon>Gammaproteobacteria</taxon>
        <taxon>Alteromonadales</taxon>
        <taxon>Alteromonadaceae</taxon>
        <taxon>Alkalimarinus</taxon>
    </lineage>
</organism>
<protein>
    <recommendedName>
        <fullName evidence="4">DUF3137 domain-containing protein</fullName>
    </recommendedName>
</protein>
<keyword evidence="1" id="KW-1133">Transmembrane helix</keyword>
<dbReference type="RefSeq" id="WP_265049389.1">
    <property type="nucleotide sequence ID" value="NZ_CP100390.1"/>
</dbReference>
<dbReference type="Proteomes" id="UP001163739">
    <property type="component" value="Chromosome"/>
</dbReference>
<evidence type="ECO:0000313" key="3">
    <source>
        <dbReference type="Proteomes" id="UP001163739"/>
    </source>
</evidence>
<sequence length="357" mass="40469">MDTSSLKTALESSKSSNQQLDTILEKIDIARQSAKTAEDINRIASEIEHFAQTGDFQYKHTHLLIFFIISALVALIFWVTGQADIIRDDTSTISSLVALATGLFVFAIGFSQNRNKVLKVSKALLLKSTLIDNNLESAAFNGSLLWKELKQDFPDFRRGDESQYIDELYEGRFDGEVIQFKYRLYSFHYVDVETRTYTEYNSSSELHETKTETVRHTRYRYGILMDFPCGSDFCLSTTGLKPYKFKWKTTNRLLNRKLAMTASNELTLAKLLQPAVVLKFEQSLLGFKQPCLQVQGQGRLCLSVSSNRILPSTHSISLSLGNKFIEVLRGDKQNNELNELVSNIAVITAFNTNKYSA</sequence>
<evidence type="ECO:0000313" key="2">
    <source>
        <dbReference type="EMBL" id="UZE97916.1"/>
    </source>
</evidence>
<keyword evidence="1" id="KW-0812">Transmembrane</keyword>
<keyword evidence="1" id="KW-0472">Membrane</keyword>
<feature type="transmembrane region" description="Helical" evidence="1">
    <location>
        <begin position="63"/>
        <end position="81"/>
    </location>
</feature>
<evidence type="ECO:0008006" key="4">
    <source>
        <dbReference type="Google" id="ProtNLM"/>
    </source>
</evidence>
<proteinExistence type="predicted"/>
<gene>
    <name evidence="2" type="ORF">NKI27_09340</name>
</gene>
<reference evidence="2" key="1">
    <citation type="submission" date="2022-06" db="EMBL/GenBank/DDBJ databases">
        <title>Alkalimarinus sp. nov., isolated from gut of a Alitta virens.</title>
        <authorList>
            <person name="Yang A.I."/>
            <person name="Shin N.-R."/>
        </authorList>
    </citation>
    <scope>NUCLEOTIDE SEQUENCE</scope>
    <source>
        <strain evidence="2">A2M4</strain>
    </source>
</reference>
<accession>A0ABY6N719</accession>